<feature type="chain" id="PRO_5039684048" evidence="4">
    <location>
        <begin position="22"/>
        <end position="474"/>
    </location>
</feature>
<evidence type="ECO:0000313" key="5">
    <source>
        <dbReference type="EMBL" id="AYO30085.1"/>
    </source>
</evidence>
<dbReference type="GO" id="GO:1901982">
    <property type="term" value="F:maltose binding"/>
    <property type="evidence" value="ECO:0007669"/>
    <property type="project" value="TreeGrafter"/>
</dbReference>
<accession>A0A3G2R429</accession>
<dbReference type="Pfam" id="PF01547">
    <property type="entry name" value="SBP_bac_1"/>
    <property type="match status" value="1"/>
</dbReference>
<comment type="similarity">
    <text evidence="1">Belongs to the bacterial solute-binding protein 1 family.</text>
</comment>
<evidence type="ECO:0000256" key="2">
    <source>
        <dbReference type="ARBA" id="ARBA00022448"/>
    </source>
</evidence>
<name>A0A3G2R429_9FIRM</name>
<dbReference type="PANTHER" id="PTHR30061:SF50">
    <property type="entry name" value="MALTOSE_MALTODEXTRIN-BINDING PERIPLASMIC PROTEIN"/>
    <property type="match status" value="1"/>
</dbReference>
<sequence>MKKIIGIFLTVVLSMSLILTGCGKVQETKDAGQKSDSGKTTAIENIVIEVESYGSPADSTRSTNLQEAAQELNKILEEKGDNRRVEVKTNHVSSGYDEYNRKFMLAHKSGGGADIRAISHSDIAMMAQGGYILQLDDYVNNSEWSKYVQDIYPNLWDASKWMARIYGIPQDTEARPLYFRKDILKKLGWSDEQISALPEKIKNGEFTLEDMTRLAREAVKKGAAKIGIYHRPNNGADFITLVYDFGGRLFDENTGKLIFERKPIKDTLNYFYQIAQVDKVIPSGMTSMEWRQIHKGWVEGEVLFWYGGTWHWGEYQKVEYHSKLGKLSENYMFQNMGYALVPAPSKGGKPVTLSQPYMYVINRNTKYPDLAFALIAVASQPKYNVKHAVESGHLVISSAAAEDTAYKQNRFLHDVQYMLNYTTVQPNHPEFGKFTSAFFKAIQAVEMGEYDPEQAVNWLEEQLKNDVKDMVFVD</sequence>
<evidence type="ECO:0000256" key="1">
    <source>
        <dbReference type="ARBA" id="ARBA00008520"/>
    </source>
</evidence>
<protein>
    <submittedName>
        <fullName evidence="5">Extracellular solute-binding protein</fullName>
    </submittedName>
</protein>
<keyword evidence="6" id="KW-1185">Reference proteome</keyword>
<dbReference type="Proteomes" id="UP000280960">
    <property type="component" value="Chromosome"/>
</dbReference>
<dbReference type="SUPFAM" id="SSF53850">
    <property type="entry name" value="Periplasmic binding protein-like II"/>
    <property type="match status" value="1"/>
</dbReference>
<dbReference type="PANTHER" id="PTHR30061">
    <property type="entry name" value="MALTOSE-BINDING PERIPLASMIC PROTEIN"/>
    <property type="match status" value="1"/>
</dbReference>
<gene>
    <name evidence="5" type="ORF">D2962_05180</name>
</gene>
<reference evidence="5 6" key="1">
    <citation type="submission" date="2018-10" db="EMBL/GenBank/DDBJ databases">
        <authorList>
            <person name="Zhang X."/>
        </authorList>
    </citation>
    <scope>NUCLEOTIDE SEQUENCE [LARGE SCALE GENOMIC DNA]</scope>
    <source>
        <strain evidence="5 6">SK-G1</strain>
    </source>
</reference>
<organism evidence="5 6">
    <name type="scientific">Biomaibacter acetigenes</name>
    <dbReference type="NCBI Taxonomy" id="2316383"/>
    <lineage>
        <taxon>Bacteria</taxon>
        <taxon>Bacillati</taxon>
        <taxon>Bacillota</taxon>
        <taxon>Clostridia</taxon>
        <taxon>Thermosediminibacterales</taxon>
        <taxon>Tepidanaerobacteraceae</taxon>
        <taxon>Biomaibacter</taxon>
    </lineage>
</organism>
<dbReference type="GO" id="GO:0042956">
    <property type="term" value="P:maltodextrin transmembrane transport"/>
    <property type="evidence" value="ECO:0007669"/>
    <property type="project" value="TreeGrafter"/>
</dbReference>
<dbReference type="InterPro" id="IPR006059">
    <property type="entry name" value="SBP"/>
</dbReference>
<dbReference type="GO" id="GO:0015768">
    <property type="term" value="P:maltose transport"/>
    <property type="evidence" value="ECO:0007669"/>
    <property type="project" value="TreeGrafter"/>
</dbReference>
<dbReference type="RefSeq" id="WP_122014354.1">
    <property type="nucleotide sequence ID" value="NZ_CP033169.1"/>
</dbReference>
<proteinExistence type="inferred from homology"/>
<dbReference type="GO" id="GO:0055052">
    <property type="term" value="C:ATP-binding cassette (ABC) transporter complex, substrate-binding subunit-containing"/>
    <property type="evidence" value="ECO:0007669"/>
    <property type="project" value="TreeGrafter"/>
</dbReference>
<evidence type="ECO:0000256" key="3">
    <source>
        <dbReference type="ARBA" id="ARBA00022729"/>
    </source>
</evidence>
<dbReference type="KEGG" id="bacg:D2962_05180"/>
<dbReference type="PROSITE" id="PS51257">
    <property type="entry name" value="PROKAR_LIPOPROTEIN"/>
    <property type="match status" value="1"/>
</dbReference>
<evidence type="ECO:0000313" key="6">
    <source>
        <dbReference type="Proteomes" id="UP000280960"/>
    </source>
</evidence>
<keyword evidence="2" id="KW-0813">Transport</keyword>
<dbReference type="Gene3D" id="3.40.190.10">
    <property type="entry name" value="Periplasmic binding protein-like II"/>
    <property type="match status" value="1"/>
</dbReference>
<evidence type="ECO:0000256" key="4">
    <source>
        <dbReference type="SAM" id="SignalP"/>
    </source>
</evidence>
<dbReference type="AlphaFoldDB" id="A0A3G2R429"/>
<keyword evidence="3 4" id="KW-0732">Signal</keyword>
<feature type="signal peptide" evidence="4">
    <location>
        <begin position="1"/>
        <end position="21"/>
    </location>
</feature>
<dbReference type="EMBL" id="CP033169">
    <property type="protein sequence ID" value="AYO30085.1"/>
    <property type="molecule type" value="Genomic_DNA"/>
</dbReference>